<dbReference type="Pfam" id="PF07727">
    <property type="entry name" value="RVT_2"/>
    <property type="match status" value="1"/>
</dbReference>
<dbReference type="InterPro" id="IPR013103">
    <property type="entry name" value="RVT_2"/>
</dbReference>
<dbReference type="Proteomes" id="UP000765509">
    <property type="component" value="Unassembled WGS sequence"/>
</dbReference>
<dbReference type="SUPFAM" id="SSF56672">
    <property type="entry name" value="DNA/RNA polymerases"/>
    <property type="match status" value="1"/>
</dbReference>
<evidence type="ECO:0000313" key="2">
    <source>
        <dbReference type="EMBL" id="MBW0545232.1"/>
    </source>
</evidence>
<accession>A0A9Q3ILB7</accession>
<keyword evidence="3" id="KW-1185">Reference proteome</keyword>
<evidence type="ECO:0000259" key="1">
    <source>
        <dbReference type="Pfam" id="PF07727"/>
    </source>
</evidence>
<sequence length="163" mass="18921">MDVRSAFLNAPLQEEICLEIPQGIPANKETQVLQLNKTLYGLKQDSLAWYKHRASLSIMSGFQCLLTDPCVFWIQSENPIWIYVHVDDLAIFGPNLEDFKREIKNEFNMKDMGKANLLLGIKINHLEDGFSLDQEHYIKELADKYDMKILCHQTHPLNHIYNS</sequence>
<organism evidence="2 3">
    <name type="scientific">Austropuccinia psidii MF-1</name>
    <dbReference type="NCBI Taxonomy" id="1389203"/>
    <lineage>
        <taxon>Eukaryota</taxon>
        <taxon>Fungi</taxon>
        <taxon>Dikarya</taxon>
        <taxon>Basidiomycota</taxon>
        <taxon>Pucciniomycotina</taxon>
        <taxon>Pucciniomycetes</taxon>
        <taxon>Pucciniales</taxon>
        <taxon>Sphaerophragmiaceae</taxon>
        <taxon>Austropuccinia</taxon>
    </lineage>
</organism>
<protein>
    <recommendedName>
        <fullName evidence="1">Reverse transcriptase Ty1/copia-type domain-containing protein</fullName>
    </recommendedName>
</protein>
<evidence type="ECO:0000313" key="3">
    <source>
        <dbReference type="Proteomes" id="UP000765509"/>
    </source>
</evidence>
<dbReference type="EMBL" id="AVOT02050115">
    <property type="protein sequence ID" value="MBW0545232.1"/>
    <property type="molecule type" value="Genomic_DNA"/>
</dbReference>
<dbReference type="AlphaFoldDB" id="A0A9Q3ILB7"/>
<gene>
    <name evidence="2" type="ORF">O181_084947</name>
</gene>
<proteinExistence type="predicted"/>
<name>A0A9Q3ILB7_9BASI</name>
<dbReference type="OrthoDB" id="421869at2759"/>
<feature type="domain" description="Reverse transcriptase Ty1/copia-type" evidence="1">
    <location>
        <begin position="1"/>
        <end position="150"/>
    </location>
</feature>
<dbReference type="InterPro" id="IPR043502">
    <property type="entry name" value="DNA/RNA_pol_sf"/>
</dbReference>
<comment type="caution">
    <text evidence="2">The sequence shown here is derived from an EMBL/GenBank/DDBJ whole genome shotgun (WGS) entry which is preliminary data.</text>
</comment>
<reference evidence="2" key="1">
    <citation type="submission" date="2021-03" db="EMBL/GenBank/DDBJ databases">
        <title>Draft genome sequence of rust myrtle Austropuccinia psidii MF-1, a brazilian biotype.</title>
        <authorList>
            <person name="Quecine M.C."/>
            <person name="Pachon D.M.R."/>
            <person name="Bonatelli M.L."/>
            <person name="Correr F.H."/>
            <person name="Franceschini L.M."/>
            <person name="Leite T.F."/>
            <person name="Margarido G.R.A."/>
            <person name="Almeida C.A."/>
            <person name="Ferrarezi J.A."/>
            <person name="Labate C.A."/>
        </authorList>
    </citation>
    <scope>NUCLEOTIDE SEQUENCE</scope>
    <source>
        <strain evidence="2">MF-1</strain>
    </source>
</reference>